<reference evidence="4 5" key="1">
    <citation type="submission" date="2023-06" db="EMBL/GenBank/DDBJ databases">
        <authorList>
            <person name="Oyuntsetseg B."/>
            <person name="Kim S.B."/>
        </authorList>
    </citation>
    <scope>NUCLEOTIDE SEQUENCE [LARGE SCALE GENOMIC DNA]</scope>
    <source>
        <strain evidence="4 5">2-15</strain>
    </source>
</reference>
<name>A0A9Y2MU66_9PSEU</name>
<dbReference type="GO" id="GO:0003677">
    <property type="term" value="F:DNA binding"/>
    <property type="evidence" value="ECO:0007669"/>
    <property type="project" value="UniProtKB-KW"/>
</dbReference>
<dbReference type="InterPro" id="IPR036388">
    <property type="entry name" value="WH-like_DNA-bd_sf"/>
</dbReference>
<accession>A0A9Y2MU66</accession>
<dbReference type="Proteomes" id="UP001236014">
    <property type="component" value="Chromosome"/>
</dbReference>
<dbReference type="EMBL" id="CP127294">
    <property type="protein sequence ID" value="WIX78551.1"/>
    <property type="molecule type" value="Genomic_DNA"/>
</dbReference>
<sequence length="146" mass="15869">MDDEVIEWIERVAGFLTQEYGLPPIAGRVLGRLMACDPPEQSAAQLAAAVGASRASLTTNLRLLLDAGLVGKRLGRGERTAYYRVDDDAWQRVIRRRIAALGSFRDITKAGIELLERDGGRAARVRSADAAFAWLAEAFADAGEPK</sequence>
<dbReference type="Gene3D" id="1.10.10.10">
    <property type="entry name" value="Winged helix-like DNA-binding domain superfamily/Winged helix DNA-binding domain"/>
    <property type="match status" value="1"/>
</dbReference>
<keyword evidence="3" id="KW-0804">Transcription</keyword>
<gene>
    <name evidence="4" type="ORF">QRX50_45610</name>
</gene>
<dbReference type="AlphaFoldDB" id="A0A9Y2MU66"/>
<keyword evidence="2" id="KW-0238">DNA-binding</keyword>
<dbReference type="KEGG" id="acab:QRX50_45610"/>
<evidence type="ECO:0000256" key="3">
    <source>
        <dbReference type="ARBA" id="ARBA00023163"/>
    </source>
</evidence>
<keyword evidence="1" id="KW-0805">Transcription regulation</keyword>
<dbReference type="PANTHER" id="PTHR38465">
    <property type="entry name" value="HTH-TYPE TRANSCRIPTIONAL REGULATOR MJ1563-RELATED"/>
    <property type="match status" value="1"/>
</dbReference>
<evidence type="ECO:0000256" key="1">
    <source>
        <dbReference type="ARBA" id="ARBA00023015"/>
    </source>
</evidence>
<protein>
    <submittedName>
        <fullName evidence="4">MarR family transcriptional regulator</fullName>
    </submittedName>
</protein>
<dbReference type="InterPro" id="IPR036390">
    <property type="entry name" value="WH_DNA-bd_sf"/>
</dbReference>
<evidence type="ECO:0000313" key="4">
    <source>
        <dbReference type="EMBL" id="WIX78551.1"/>
    </source>
</evidence>
<evidence type="ECO:0000313" key="5">
    <source>
        <dbReference type="Proteomes" id="UP001236014"/>
    </source>
</evidence>
<dbReference type="SUPFAM" id="SSF46785">
    <property type="entry name" value="Winged helix' DNA-binding domain"/>
    <property type="match status" value="1"/>
</dbReference>
<evidence type="ECO:0000256" key="2">
    <source>
        <dbReference type="ARBA" id="ARBA00023125"/>
    </source>
</evidence>
<organism evidence="4 5">
    <name type="scientific">Amycolatopsis carbonis</name>
    <dbReference type="NCBI Taxonomy" id="715471"/>
    <lineage>
        <taxon>Bacteria</taxon>
        <taxon>Bacillati</taxon>
        <taxon>Actinomycetota</taxon>
        <taxon>Actinomycetes</taxon>
        <taxon>Pseudonocardiales</taxon>
        <taxon>Pseudonocardiaceae</taxon>
        <taxon>Amycolatopsis</taxon>
    </lineage>
</organism>
<keyword evidence="5" id="KW-1185">Reference proteome</keyword>
<dbReference type="PANTHER" id="PTHR38465:SF2">
    <property type="entry name" value="HTH-TYPE TRANSCRIPTIONAL REGULATOR MMPR5"/>
    <property type="match status" value="1"/>
</dbReference>
<dbReference type="InterPro" id="IPR052362">
    <property type="entry name" value="HTH-GbsR_regulator"/>
</dbReference>
<proteinExistence type="predicted"/>
<dbReference type="RefSeq" id="WP_285969266.1">
    <property type="nucleotide sequence ID" value="NZ_CP127294.1"/>
</dbReference>